<evidence type="ECO:0000313" key="1">
    <source>
        <dbReference type="EMBL" id="MCF2527022.1"/>
    </source>
</evidence>
<gene>
    <name evidence="1" type="ORF">LZ495_07300</name>
</gene>
<sequence>MDLELDPPNGVGALRIGMLTAEAHTALESFRDPAMPSASDAPGRHITRPSSLMISIGCLNGRLQAIELWRPETAEDAVLFRGINLFTLSAREVVETLRREVRIEANADDPASFVAPDLLLSFWRPFEADDNPDEEQGYYFNSVLLARPGYYDGPGANA</sequence>
<evidence type="ECO:0000313" key="2">
    <source>
        <dbReference type="Proteomes" id="UP001165378"/>
    </source>
</evidence>
<accession>A0AA41PYX6</accession>
<keyword evidence="2" id="KW-1185">Reference proteome</keyword>
<name>A0AA41PYX6_9ACTN</name>
<dbReference type="Proteomes" id="UP001165378">
    <property type="component" value="Unassembled WGS sequence"/>
</dbReference>
<dbReference type="EMBL" id="JAKFHA010000003">
    <property type="protein sequence ID" value="MCF2527022.1"/>
    <property type="molecule type" value="Genomic_DNA"/>
</dbReference>
<dbReference type="RefSeq" id="WP_235051175.1">
    <property type="nucleotide sequence ID" value="NZ_JAKFHA010000003.1"/>
</dbReference>
<reference evidence="1" key="1">
    <citation type="submission" date="2022-01" db="EMBL/GenBank/DDBJ databases">
        <title>Genome-Based Taxonomic Classification of the Phylum Actinobacteria.</title>
        <authorList>
            <person name="Gao Y."/>
        </authorList>
    </citation>
    <scope>NUCLEOTIDE SEQUENCE</scope>
    <source>
        <strain evidence="1">KLBMP 8922</strain>
    </source>
</reference>
<proteinExistence type="predicted"/>
<comment type="caution">
    <text evidence="1">The sequence shown here is derived from an EMBL/GenBank/DDBJ whole genome shotgun (WGS) entry which is preliminary data.</text>
</comment>
<protein>
    <submittedName>
        <fullName evidence="1">Uncharacterized protein</fullName>
    </submittedName>
</protein>
<dbReference type="AlphaFoldDB" id="A0AA41PYX6"/>
<organism evidence="1 2">
    <name type="scientific">Yinghuangia soli</name>
    <dbReference type="NCBI Taxonomy" id="2908204"/>
    <lineage>
        <taxon>Bacteria</taxon>
        <taxon>Bacillati</taxon>
        <taxon>Actinomycetota</taxon>
        <taxon>Actinomycetes</taxon>
        <taxon>Kitasatosporales</taxon>
        <taxon>Streptomycetaceae</taxon>
        <taxon>Yinghuangia</taxon>
    </lineage>
</organism>